<evidence type="ECO:0000256" key="8">
    <source>
        <dbReference type="SAM" id="MobiDB-lite"/>
    </source>
</evidence>
<dbReference type="InterPro" id="IPR028169">
    <property type="entry name" value="Raftlin"/>
</dbReference>
<evidence type="ECO:0000256" key="1">
    <source>
        <dbReference type="ARBA" id="ARBA00004193"/>
    </source>
</evidence>
<dbReference type="PANTHER" id="PTHR17601:SF3">
    <property type="entry name" value="RAFTLIN"/>
    <property type="match status" value="1"/>
</dbReference>
<comment type="similarity">
    <text evidence="2">Belongs to the raftlin family.</text>
</comment>
<feature type="compositionally biased region" description="Acidic residues" evidence="8">
    <location>
        <begin position="201"/>
        <end position="213"/>
    </location>
</feature>
<dbReference type="AlphaFoldDB" id="Q4S9B7"/>
<reference evidence="9" key="2">
    <citation type="submission" date="2004-02" db="EMBL/GenBank/DDBJ databases">
        <authorList>
            <consortium name="Genoscope"/>
            <consortium name="Whitehead Institute Centre for Genome Research"/>
        </authorList>
    </citation>
    <scope>NUCLEOTIDE SEQUENCE</scope>
</reference>
<reference evidence="9" key="1">
    <citation type="journal article" date="2004" name="Nature">
        <title>Genome duplication in the teleost fish Tetraodon nigroviridis reveals the early vertebrate proto-karyotype.</title>
        <authorList>
            <person name="Jaillon O."/>
            <person name="Aury J.-M."/>
            <person name="Brunet F."/>
            <person name="Petit J.-L."/>
            <person name="Stange-Thomann N."/>
            <person name="Mauceli E."/>
            <person name="Bouneau L."/>
            <person name="Fischer C."/>
            <person name="Ozouf-Costaz C."/>
            <person name="Bernot A."/>
            <person name="Nicaud S."/>
            <person name="Jaffe D."/>
            <person name="Fisher S."/>
            <person name="Lutfalla G."/>
            <person name="Dossat C."/>
            <person name="Segurens B."/>
            <person name="Dasilva C."/>
            <person name="Salanoubat M."/>
            <person name="Levy M."/>
            <person name="Boudet N."/>
            <person name="Castellano S."/>
            <person name="Anthouard V."/>
            <person name="Jubin C."/>
            <person name="Castelli V."/>
            <person name="Katinka M."/>
            <person name="Vacherie B."/>
            <person name="Biemont C."/>
            <person name="Skalli Z."/>
            <person name="Cattolico L."/>
            <person name="Poulain J."/>
            <person name="De Berardinis V."/>
            <person name="Cruaud C."/>
            <person name="Duprat S."/>
            <person name="Brottier P."/>
            <person name="Coutanceau J.-P."/>
            <person name="Gouzy J."/>
            <person name="Parra G."/>
            <person name="Lardier G."/>
            <person name="Chapple C."/>
            <person name="McKernan K.J."/>
            <person name="McEwan P."/>
            <person name="Bosak S."/>
            <person name="Kellis M."/>
            <person name="Volff J.-N."/>
            <person name="Guigo R."/>
            <person name="Zody M.C."/>
            <person name="Mesirov J."/>
            <person name="Lindblad-Toh K."/>
            <person name="Birren B."/>
            <person name="Nusbaum C."/>
            <person name="Kahn D."/>
            <person name="Robinson-Rechavi M."/>
            <person name="Laudet V."/>
            <person name="Schachter V."/>
            <person name="Quetier F."/>
            <person name="Saurin W."/>
            <person name="Scarpelli C."/>
            <person name="Wincker P."/>
            <person name="Lander E.S."/>
            <person name="Weissenbach J."/>
            <person name="Roest Crollius H."/>
        </authorList>
    </citation>
    <scope>NUCLEOTIDE SEQUENCE [LARGE SCALE GENOMIC DNA]</scope>
</reference>
<organism evidence="9">
    <name type="scientific">Tetraodon nigroviridis</name>
    <name type="common">Spotted green pufferfish</name>
    <name type="synonym">Chelonodon nigroviridis</name>
    <dbReference type="NCBI Taxonomy" id="99883"/>
    <lineage>
        <taxon>Eukaryota</taxon>
        <taxon>Metazoa</taxon>
        <taxon>Chordata</taxon>
        <taxon>Craniata</taxon>
        <taxon>Vertebrata</taxon>
        <taxon>Euteleostomi</taxon>
        <taxon>Actinopterygii</taxon>
        <taxon>Neopterygii</taxon>
        <taxon>Teleostei</taxon>
        <taxon>Neoteleostei</taxon>
        <taxon>Acanthomorphata</taxon>
        <taxon>Eupercaria</taxon>
        <taxon>Tetraodontiformes</taxon>
        <taxon>Tetradontoidea</taxon>
        <taxon>Tetraodontidae</taxon>
        <taxon>Tetraodon</taxon>
    </lineage>
</organism>
<keyword evidence="4" id="KW-0519">Myristate</keyword>
<keyword evidence="5" id="KW-0472">Membrane</keyword>
<feature type="compositionally biased region" description="Low complexity" evidence="8">
    <location>
        <begin position="140"/>
        <end position="157"/>
    </location>
</feature>
<evidence type="ECO:0000256" key="3">
    <source>
        <dbReference type="ARBA" id="ARBA00022475"/>
    </source>
</evidence>
<dbReference type="GO" id="GO:0005886">
    <property type="term" value="C:plasma membrane"/>
    <property type="evidence" value="ECO:0007669"/>
    <property type="project" value="UniProtKB-SubCell"/>
</dbReference>
<dbReference type="OrthoDB" id="9942562at2759"/>
<dbReference type="KEGG" id="tng:GSTEN00021973G001"/>
<sequence>GTSTLRLSSVRELPGQLQELYQQGFVLATVHPFIHPCGPESNSLQHRLYRAILLRLADGAERSQPVCAPCKLQLEDCLSAELVPTPELIQGYVKKIQDAADQGVLFVGFVQEPYGAPCSRIREADTPSVSLHSSPTSVLRSLSIGSHSSPSSSINHSEAGEKQEVGEKPPTGNTGNTGNHSGSELGGSLGGLSPAVSPVSEGDEQTEEVAEDDSPCHNNNKDREERCRRQRGDGAELLALYNHPPARDGHVKYYTLKVPLQVQNCNDGVKGVEANWLDHMTQHFNNGASLVDGYFHLGNVNVLCTAAASLRSNEMWSGSVLEPGPRQTALVCKWLESNEKALRPAGKTGPGGRTGGDLSSMKVWRPAERCGETEKQQGRLVAAVTLVRRRGERAKKQRWWLVGKCSVHRVHLPSSVGLQPSVHSVLTLGRVPFSADTMPKSVESIFIFQERSEGEPNVATPTYDAIVVEQWTIIQVSADVRHLAGAVLSHLREERIFKEVKFKASEEADQLKAEGLQVKADYVPLLQSLATFGWRLTCVLPTPVVRTNSDGSVSTKQIVFLQRPILERKR</sequence>
<keyword evidence="6" id="KW-0564">Palmitate</keyword>
<feature type="non-terminal residue" evidence="9">
    <location>
        <position position="1"/>
    </location>
</feature>
<evidence type="ECO:0000256" key="6">
    <source>
        <dbReference type="ARBA" id="ARBA00023139"/>
    </source>
</evidence>
<gene>
    <name evidence="9" type="ORF">GSTENG00021973001</name>
</gene>
<feature type="compositionally biased region" description="Low complexity" evidence="8">
    <location>
        <begin position="171"/>
        <end position="183"/>
    </location>
</feature>
<keyword evidence="7" id="KW-0449">Lipoprotein</keyword>
<protein>
    <submittedName>
        <fullName evidence="9">(spotted green pufferfish) hypothetical protein</fullName>
    </submittedName>
</protein>
<evidence type="ECO:0000256" key="5">
    <source>
        <dbReference type="ARBA" id="ARBA00023136"/>
    </source>
</evidence>
<evidence type="ECO:0000313" key="9">
    <source>
        <dbReference type="EMBL" id="CAG02765.1"/>
    </source>
</evidence>
<evidence type="ECO:0000256" key="2">
    <source>
        <dbReference type="ARBA" id="ARBA00006390"/>
    </source>
</evidence>
<dbReference type="EMBL" id="CAAE01014699">
    <property type="protein sequence ID" value="CAG02765.1"/>
    <property type="molecule type" value="Genomic_DNA"/>
</dbReference>
<feature type="compositionally biased region" description="Basic and acidic residues" evidence="8">
    <location>
        <begin position="158"/>
        <end position="167"/>
    </location>
</feature>
<comment type="caution">
    <text evidence="9">The sequence shown here is derived from an EMBL/GenBank/DDBJ whole genome shotgun (WGS) entry which is preliminary data.</text>
</comment>
<dbReference type="Pfam" id="PF15250">
    <property type="entry name" value="Raftlin"/>
    <property type="match status" value="3"/>
</dbReference>
<feature type="compositionally biased region" description="Basic and acidic residues" evidence="8">
    <location>
        <begin position="219"/>
        <end position="228"/>
    </location>
</feature>
<name>Q4S9B7_TETNG</name>
<evidence type="ECO:0000256" key="4">
    <source>
        <dbReference type="ARBA" id="ARBA00022707"/>
    </source>
</evidence>
<accession>Q4S9B7</accession>
<evidence type="ECO:0000256" key="7">
    <source>
        <dbReference type="ARBA" id="ARBA00023288"/>
    </source>
</evidence>
<proteinExistence type="inferred from homology"/>
<feature type="non-terminal residue" evidence="9">
    <location>
        <position position="570"/>
    </location>
</feature>
<feature type="region of interest" description="Disordered" evidence="8">
    <location>
        <begin position="140"/>
        <end position="228"/>
    </location>
</feature>
<dbReference type="PANTHER" id="PTHR17601">
    <property type="entry name" value="RAFTLIN-RELATED"/>
    <property type="match status" value="1"/>
</dbReference>
<comment type="subcellular location">
    <subcellularLocation>
        <location evidence="1">Cell membrane</location>
        <topology evidence="1">Lipid-anchor</topology>
    </subcellularLocation>
</comment>
<keyword evidence="3" id="KW-1003">Cell membrane</keyword>